<dbReference type="RefSeq" id="WP_073493017.1">
    <property type="nucleotide sequence ID" value="NZ_MPOH02000019.1"/>
</dbReference>
<gene>
    <name evidence="1" type="ORF">BM536_031980</name>
</gene>
<accession>A0A1V6MJT6</accession>
<reference evidence="1 2" key="2">
    <citation type="submission" date="2017-02" db="EMBL/GenBank/DDBJ databases">
        <title>Draft genome sequence of Streptomyces phaeoluteigriseus type strain DSM41896.</title>
        <authorList>
            <person name="Salih T.S."/>
            <person name="Algora Gallardo L."/>
            <person name="Melo Santos T."/>
            <person name="Filgueira Martinez S."/>
            <person name="Herron P.R."/>
        </authorList>
    </citation>
    <scope>NUCLEOTIDE SEQUENCE [LARGE SCALE GENOMIC DNA]</scope>
    <source>
        <strain evidence="1 2">DSM 41896</strain>
    </source>
</reference>
<dbReference type="EMBL" id="MPOH02000019">
    <property type="protein sequence ID" value="OQD52731.1"/>
    <property type="molecule type" value="Genomic_DNA"/>
</dbReference>
<comment type="caution">
    <text evidence="1">The sequence shown here is derived from an EMBL/GenBank/DDBJ whole genome shotgun (WGS) entry which is preliminary data.</text>
</comment>
<dbReference type="OrthoDB" id="4324414at2"/>
<sequence length="183" mass="20263">MRLQPVHIEWNQKVVTEARKRGFTALEQTHPSHRTADPSIILIRGPRILHVWLRSGRRKPVPQADAYTEAGLEAHVWYPADWPFVLSTLLLPAPEPVAPDADEVSNLAWAVVAATAEERVQDVHALFSELAWPTQLAVLYGVATALVRSVADAGTGEMTAEHRAMVADMARRQLIQRAGRDDG</sequence>
<organism evidence="1 2">
    <name type="scientific">Streptomyces phaeoluteigriseus</name>
    <dbReference type="NCBI Taxonomy" id="114686"/>
    <lineage>
        <taxon>Bacteria</taxon>
        <taxon>Bacillati</taxon>
        <taxon>Actinomycetota</taxon>
        <taxon>Actinomycetes</taxon>
        <taxon>Kitasatosporales</taxon>
        <taxon>Streptomycetaceae</taxon>
        <taxon>Streptomyces</taxon>
        <taxon>Streptomyces aurantiacus group</taxon>
    </lineage>
</organism>
<dbReference type="Proteomes" id="UP000184286">
    <property type="component" value="Unassembled WGS sequence"/>
</dbReference>
<name>A0A1V6MJT6_9ACTN</name>
<protein>
    <submittedName>
        <fullName evidence="1">Uncharacterized protein</fullName>
    </submittedName>
</protein>
<dbReference type="STRING" id="114686.BM536_031980"/>
<evidence type="ECO:0000313" key="1">
    <source>
        <dbReference type="EMBL" id="OQD52731.1"/>
    </source>
</evidence>
<reference evidence="2" key="1">
    <citation type="submission" date="2016-11" db="EMBL/GenBank/DDBJ databases">
        <authorList>
            <person name="Schniete J.K."/>
            <person name="Salih T."/>
            <person name="Algora Gallardo L."/>
            <person name="Martinez Fernandez S."/>
            <person name="Herron P.R."/>
        </authorList>
    </citation>
    <scope>NUCLEOTIDE SEQUENCE [LARGE SCALE GENOMIC DNA]</scope>
    <source>
        <strain evidence="2">DSM 41896</strain>
    </source>
</reference>
<evidence type="ECO:0000313" key="2">
    <source>
        <dbReference type="Proteomes" id="UP000184286"/>
    </source>
</evidence>
<proteinExistence type="predicted"/>
<dbReference type="AlphaFoldDB" id="A0A1V6MJT6"/>